<dbReference type="Gene3D" id="2.120.10.80">
    <property type="entry name" value="Kelch-type beta propeller"/>
    <property type="match status" value="1"/>
</dbReference>
<dbReference type="AlphaFoldDB" id="A0AAN7LK38"/>
<dbReference type="Pfam" id="PF01344">
    <property type="entry name" value="Kelch_1"/>
    <property type="match status" value="2"/>
</dbReference>
<organism evidence="4 5">
    <name type="scientific">Trapa natans</name>
    <name type="common">Water chestnut</name>
    <dbReference type="NCBI Taxonomy" id="22666"/>
    <lineage>
        <taxon>Eukaryota</taxon>
        <taxon>Viridiplantae</taxon>
        <taxon>Streptophyta</taxon>
        <taxon>Embryophyta</taxon>
        <taxon>Tracheophyta</taxon>
        <taxon>Spermatophyta</taxon>
        <taxon>Magnoliopsida</taxon>
        <taxon>eudicotyledons</taxon>
        <taxon>Gunneridae</taxon>
        <taxon>Pentapetalae</taxon>
        <taxon>rosids</taxon>
        <taxon>malvids</taxon>
        <taxon>Myrtales</taxon>
        <taxon>Lythraceae</taxon>
        <taxon>Trapa</taxon>
    </lineage>
</organism>
<evidence type="ECO:0000256" key="2">
    <source>
        <dbReference type="ARBA" id="ARBA00022737"/>
    </source>
</evidence>
<evidence type="ECO:0000256" key="1">
    <source>
        <dbReference type="ARBA" id="ARBA00022441"/>
    </source>
</evidence>
<dbReference type="PANTHER" id="PTHR46122:SF2">
    <property type="entry name" value="F-BOX_KELCH-REPEAT PROTEIN SKIP11"/>
    <property type="match status" value="1"/>
</dbReference>
<dbReference type="EMBL" id="JAXQNO010000013">
    <property type="protein sequence ID" value="KAK4786294.1"/>
    <property type="molecule type" value="Genomic_DNA"/>
</dbReference>
<dbReference type="SUPFAM" id="SSF117281">
    <property type="entry name" value="Kelch motif"/>
    <property type="match status" value="1"/>
</dbReference>
<keyword evidence="2" id="KW-0677">Repeat</keyword>
<reference evidence="4 5" key="1">
    <citation type="journal article" date="2023" name="Hortic Res">
        <title>Pangenome of water caltrop reveals structural variations and asymmetric subgenome divergence after allopolyploidization.</title>
        <authorList>
            <person name="Zhang X."/>
            <person name="Chen Y."/>
            <person name="Wang L."/>
            <person name="Yuan Y."/>
            <person name="Fang M."/>
            <person name="Shi L."/>
            <person name="Lu R."/>
            <person name="Comes H.P."/>
            <person name="Ma Y."/>
            <person name="Chen Y."/>
            <person name="Huang G."/>
            <person name="Zhou Y."/>
            <person name="Zheng Z."/>
            <person name="Qiu Y."/>
        </authorList>
    </citation>
    <scope>NUCLEOTIDE SEQUENCE [LARGE SCALE GENOMIC DNA]</scope>
    <source>
        <strain evidence="4">F231</strain>
    </source>
</reference>
<dbReference type="PANTHER" id="PTHR46122">
    <property type="entry name" value="GALACTOSE OXIDASE/KELCH REPEAT PROTEIN-RELATED"/>
    <property type="match status" value="1"/>
</dbReference>
<evidence type="ECO:0000313" key="5">
    <source>
        <dbReference type="Proteomes" id="UP001346149"/>
    </source>
</evidence>
<dbReference type="GO" id="GO:0005634">
    <property type="term" value="C:nucleus"/>
    <property type="evidence" value="ECO:0007669"/>
    <property type="project" value="TreeGrafter"/>
</dbReference>
<proteinExistence type="predicted"/>
<sequence length="466" mass="52140">MSIYTGDMLEGRSCLVSRRFSPSCQSETDWDLMSFQAEFEAKGGKRPSNYGEHMNRKASRLSNQYLDERPDDPCDQFSGSGEDQEPKIPENESALAADHDIIKADFSHGHHQAGSSSDSHSLFYAIGRDNSISCLIGCSRSDYGSLASLNRGFRSLIRSGELYRLRRQCGVIEHWIYYSCDSLEWDAFDPIHLRWMRLPRMINECFIVSDKESLAVGTQLLVFTRFIIFRYSILTNSWSPATRMKTPRCLFGSASLGAIAIVAGGWDEQQKILSSAELYNSETQEWHELPSMHKPRKMCSAVFMDGKFYVIGGIGEDDSKLLTCGEEYDLETRRWTEIPNMAPVRAGGNRGMQMAAACEAPPLIAAVKNELYAADHNSMEVMKFDKKRRVWFARGRLPARAASMHGWGLAFKACGESLIVIGGPTTCGSTFIELNSWVPSEGPPAWNLLGTRRSSSFVHNCTVMGC</sequence>
<keyword evidence="5" id="KW-1185">Reference proteome</keyword>
<evidence type="ECO:0000313" key="4">
    <source>
        <dbReference type="EMBL" id="KAK4786294.1"/>
    </source>
</evidence>
<dbReference type="FunFam" id="2.120.10.80:FF:000007">
    <property type="entry name" value="F-box/kelch-repeat protein SKIP11"/>
    <property type="match status" value="1"/>
</dbReference>
<dbReference type="InterPro" id="IPR006652">
    <property type="entry name" value="Kelch_1"/>
</dbReference>
<protein>
    <submittedName>
        <fullName evidence="4">Uncharacterized protein</fullName>
    </submittedName>
</protein>
<gene>
    <name evidence="4" type="ORF">SAY86_002983</name>
</gene>
<feature type="region of interest" description="Disordered" evidence="3">
    <location>
        <begin position="64"/>
        <end position="89"/>
    </location>
</feature>
<name>A0AAN7LK38_TRANT</name>
<comment type="caution">
    <text evidence="4">The sequence shown here is derived from an EMBL/GenBank/DDBJ whole genome shotgun (WGS) entry which is preliminary data.</text>
</comment>
<dbReference type="Proteomes" id="UP001346149">
    <property type="component" value="Unassembled WGS sequence"/>
</dbReference>
<dbReference type="InterPro" id="IPR015915">
    <property type="entry name" value="Kelch-typ_b-propeller"/>
</dbReference>
<keyword evidence="1" id="KW-0880">Kelch repeat</keyword>
<accession>A0AAN7LK38</accession>
<dbReference type="SMART" id="SM00612">
    <property type="entry name" value="Kelch"/>
    <property type="match status" value="3"/>
</dbReference>
<dbReference type="InterPro" id="IPR052439">
    <property type="entry name" value="F-box/Kelch-repeat"/>
</dbReference>
<evidence type="ECO:0000256" key="3">
    <source>
        <dbReference type="SAM" id="MobiDB-lite"/>
    </source>
</evidence>